<accession>A0A6J6DEL5</accession>
<feature type="transmembrane region" description="Helical" evidence="1">
    <location>
        <begin position="107"/>
        <end position="126"/>
    </location>
</feature>
<feature type="transmembrane region" description="Helical" evidence="1">
    <location>
        <begin position="138"/>
        <end position="161"/>
    </location>
</feature>
<dbReference type="InterPro" id="IPR052524">
    <property type="entry name" value="MFS_Cyanate_Porter"/>
</dbReference>
<dbReference type="PANTHER" id="PTHR23523">
    <property type="match status" value="1"/>
</dbReference>
<evidence type="ECO:0000313" key="3">
    <source>
        <dbReference type="EMBL" id="CAB4559898.1"/>
    </source>
</evidence>
<feature type="transmembrane region" description="Helical" evidence="1">
    <location>
        <begin position="313"/>
        <end position="334"/>
    </location>
</feature>
<dbReference type="PANTHER" id="PTHR23523:SF2">
    <property type="entry name" value="2-NITROIMIDAZOLE TRANSPORTER"/>
    <property type="match status" value="1"/>
</dbReference>
<dbReference type="PROSITE" id="PS50850">
    <property type="entry name" value="MFS"/>
    <property type="match status" value="1"/>
</dbReference>
<evidence type="ECO:0000256" key="1">
    <source>
        <dbReference type="SAM" id="Phobius"/>
    </source>
</evidence>
<feature type="transmembrane region" description="Helical" evidence="1">
    <location>
        <begin position="255"/>
        <end position="280"/>
    </location>
</feature>
<dbReference type="InterPro" id="IPR020846">
    <property type="entry name" value="MFS_dom"/>
</dbReference>
<keyword evidence="1" id="KW-1133">Transmembrane helix</keyword>
<feature type="transmembrane region" description="Helical" evidence="1">
    <location>
        <begin position="173"/>
        <end position="189"/>
    </location>
</feature>
<dbReference type="Gene3D" id="1.20.1250.20">
    <property type="entry name" value="MFS general substrate transporter like domains"/>
    <property type="match status" value="2"/>
</dbReference>
<dbReference type="InterPro" id="IPR036259">
    <property type="entry name" value="MFS_trans_sf"/>
</dbReference>
<feature type="transmembrane region" description="Helical" evidence="1">
    <location>
        <begin position="287"/>
        <end position="307"/>
    </location>
</feature>
<keyword evidence="1" id="KW-0812">Transmembrane</keyword>
<dbReference type="EMBL" id="CAEZTD010000039">
    <property type="protein sequence ID" value="CAB4559898.1"/>
    <property type="molecule type" value="Genomic_DNA"/>
</dbReference>
<sequence>MTALTPTVRPLWHGRALALVGILLVAVNLRTLNAMTSPIIPLINQDFPVPTLAVSVLGTTLPLAFAIVALVAPRVSGRLGLEPTMLLALGLMLAGQLVRILSFNWQLLSAGTLIAAFGTGLANVVMSPIVKKFFPDRIGLMTTIYMSTLMIFQAIPAFTSVPVSEAFGWRSNLTLWAVIALTAIVPWLIEVRSPAARAAAAHAANSPRTRITRFPVWKSPTGVAIALMLAIVTVDAYAMFAWLPTIMVDLAGVDLASSGALTGVFALGGLISSLTVPWMVARFKKTYVFVLVSIALALIGYGGLLLSPSVGTILWAACLGVSPMLFPLSMALINLRTRSPEVSLSLSGFSQVLGYGLAILGPLGVGILHEATGGWTWVLIALAAKSLLLIFCAVVLAREAHVEDDLRMPAPSTI</sequence>
<proteinExistence type="predicted"/>
<feature type="transmembrane region" description="Helical" evidence="1">
    <location>
        <begin position="12"/>
        <end position="32"/>
    </location>
</feature>
<gene>
    <name evidence="3" type="ORF">UFOPK1591_00661</name>
</gene>
<keyword evidence="1" id="KW-0472">Membrane</keyword>
<dbReference type="InterPro" id="IPR011701">
    <property type="entry name" value="MFS"/>
</dbReference>
<feature type="transmembrane region" description="Helical" evidence="1">
    <location>
        <begin position="346"/>
        <end position="368"/>
    </location>
</feature>
<dbReference type="Pfam" id="PF07690">
    <property type="entry name" value="MFS_1"/>
    <property type="match status" value="1"/>
</dbReference>
<reference evidence="3" key="1">
    <citation type="submission" date="2020-05" db="EMBL/GenBank/DDBJ databases">
        <authorList>
            <person name="Chiriac C."/>
            <person name="Salcher M."/>
            <person name="Ghai R."/>
            <person name="Kavagutti S V."/>
        </authorList>
    </citation>
    <scope>NUCLEOTIDE SEQUENCE</scope>
</reference>
<dbReference type="SUPFAM" id="SSF103473">
    <property type="entry name" value="MFS general substrate transporter"/>
    <property type="match status" value="1"/>
</dbReference>
<feature type="domain" description="Major facilitator superfamily (MFS) profile" evidence="2">
    <location>
        <begin position="14"/>
        <end position="401"/>
    </location>
</feature>
<feature type="transmembrane region" description="Helical" evidence="1">
    <location>
        <begin position="52"/>
        <end position="72"/>
    </location>
</feature>
<dbReference type="AlphaFoldDB" id="A0A6J6DEL5"/>
<dbReference type="GO" id="GO:0022857">
    <property type="term" value="F:transmembrane transporter activity"/>
    <property type="evidence" value="ECO:0007669"/>
    <property type="project" value="InterPro"/>
</dbReference>
<organism evidence="3">
    <name type="scientific">freshwater metagenome</name>
    <dbReference type="NCBI Taxonomy" id="449393"/>
    <lineage>
        <taxon>unclassified sequences</taxon>
        <taxon>metagenomes</taxon>
        <taxon>ecological metagenomes</taxon>
    </lineage>
</organism>
<evidence type="ECO:0000259" key="2">
    <source>
        <dbReference type="PROSITE" id="PS50850"/>
    </source>
</evidence>
<name>A0A6J6DEL5_9ZZZZ</name>
<feature type="transmembrane region" description="Helical" evidence="1">
    <location>
        <begin position="223"/>
        <end position="243"/>
    </location>
</feature>
<feature type="transmembrane region" description="Helical" evidence="1">
    <location>
        <begin position="84"/>
        <end position="101"/>
    </location>
</feature>
<feature type="transmembrane region" description="Helical" evidence="1">
    <location>
        <begin position="374"/>
        <end position="397"/>
    </location>
</feature>
<protein>
    <submittedName>
        <fullName evidence="3">Unannotated protein</fullName>
    </submittedName>
</protein>